<dbReference type="AlphaFoldDB" id="A0A127ZAC0"/>
<gene>
    <name evidence="1" type="ORF">SPSC_01708</name>
</gene>
<sequence length="320" mass="36026">MVTIEACANIPFEDWNRLLSAVRGESVPPAISAASNQLDLAHVIAPQRSNTEGSSSDLTPRHALPQLANSPVDVPVISSRHNLGDETQALQEQNTLLTQTNRAESSQHGNIHHENKPHQFEEVLLENNIRELILEEKINSLSAFRSYLYQTVRKGMVLDPIFRPFSGQIPAEKLEKYVVSFLRIPHTFGPWPYEVRLPRYQSGIYSQRFLVHQIWRNNPIFKEINGIENNNKNKLLLGVWQKMGPPDAGIFQYLGVVQGLDHREMRKYRDTSLAPTVTPLVNFRVLGGSTIKADFAYLGIPASGQERLGEPSLNGPIHDD</sequence>
<name>A0A127ZAC0_9BASI</name>
<dbReference type="EMBL" id="LK056662">
    <property type="protein sequence ID" value="CDU23078.1"/>
    <property type="molecule type" value="Genomic_DNA"/>
</dbReference>
<evidence type="ECO:0000313" key="1">
    <source>
        <dbReference type="EMBL" id="CDU23078.1"/>
    </source>
</evidence>
<organism evidence="1">
    <name type="scientific">Sporisorium scitamineum</name>
    <dbReference type="NCBI Taxonomy" id="49012"/>
    <lineage>
        <taxon>Eukaryota</taxon>
        <taxon>Fungi</taxon>
        <taxon>Dikarya</taxon>
        <taxon>Basidiomycota</taxon>
        <taxon>Ustilaginomycotina</taxon>
        <taxon>Ustilaginomycetes</taxon>
        <taxon>Ustilaginales</taxon>
        <taxon>Ustilaginaceae</taxon>
        <taxon>Sporisorium</taxon>
    </lineage>
</organism>
<accession>A0A127ZAC0</accession>
<reference evidence="1" key="1">
    <citation type="submission" date="2014-06" db="EMBL/GenBank/DDBJ databases">
        <authorList>
            <person name="Ju J."/>
            <person name="Zhang J."/>
        </authorList>
    </citation>
    <scope>NUCLEOTIDE SEQUENCE</scope>
    <source>
        <strain evidence="1">SscI8</strain>
    </source>
</reference>
<protein>
    <submittedName>
        <fullName evidence="1">Uncharacterized protein</fullName>
    </submittedName>
</protein>
<proteinExistence type="predicted"/>